<dbReference type="Proteomes" id="UP000016927">
    <property type="component" value="Unassembled WGS sequence"/>
</dbReference>
<reference evidence="5 6" key="1">
    <citation type="journal article" date="2013" name="BMC Genomics">
        <title>Comparative genomics of parasitic silkworm microsporidia reveal an association between genome expansion and host adaptation.</title>
        <authorList>
            <person name="Pan G."/>
            <person name="Xu J."/>
            <person name="Li T."/>
            <person name="Xia Q."/>
            <person name="Liu S.L."/>
            <person name="Zhang G."/>
            <person name="Li S."/>
            <person name="Li C."/>
            <person name="Liu H."/>
            <person name="Yang L."/>
            <person name="Liu T."/>
            <person name="Zhang X."/>
            <person name="Wu Z."/>
            <person name="Fan W."/>
            <person name="Dang X."/>
            <person name="Xiang H."/>
            <person name="Tao M."/>
            <person name="Li Y."/>
            <person name="Hu J."/>
            <person name="Li Z."/>
            <person name="Lin L."/>
            <person name="Luo J."/>
            <person name="Geng L."/>
            <person name="Wang L."/>
            <person name="Long M."/>
            <person name="Wan Y."/>
            <person name="He N."/>
            <person name="Zhang Z."/>
            <person name="Lu C."/>
            <person name="Keeling P.J."/>
            <person name="Wang J."/>
            <person name="Xiang Z."/>
            <person name="Zhou Z."/>
        </authorList>
    </citation>
    <scope>NUCLEOTIDE SEQUENCE [LARGE SCALE GENOMIC DNA]</scope>
    <source>
        <strain evidence="6">CQ1 / CVCC 102059</strain>
    </source>
</reference>
<sequence length="176" mass="20466">MAKNTKFKTKKILNIDKNKNKTQLKEEKKKEIPKLDEIFIFNQSLRPPYNVLLDTNFINDCIRKRKDFKNEIMEALGGSIKINVPECVYGELEKLGRPFRVGLALIRGDEINKLKCDHKGTYADDCIVDRITKHRCYVVATSDTALKQRIKEIPGVPIITFRGRKIYVDRFMQATF</sequence>
<dbReference type="InterPro" id="IPR037503">
    <property type="entry name" value="Fcf1_PIN"/>
</dbReference>
<organism evidence="5 6">
    <name type="scientific">Nosema bombycis (strain CQ1 / CVCC 102059)</name>
    <name type="common">Microsporidian parasite</name>
    <name type="synonym">Pebrine of silkworm</name>
    <dbReference type="NCBI Taxonomy" id="578461"/>
    <lineage>
        <taxon>Eukaryota</taxon>
        <taxon>Fungi</taxon>
        <taxon>Fungi incertae sedis</taxon>
        <taxon>Microsporidia</taxon>
        <taxon>Nosematidae</taxon>
        <taxon>Nosema</taxon>
    </lineage>
</organism>
<dbReference type="InterPro" id="IPR006984">
    <property type="entry name" value="Fcf1/UTP23"/>
</dbReference>
<dbReference type="VEuPathDB" id="MicrosporidiaDB:NBO_60g0002"/>
<dbReference type="AlphaFoldDB" id="R0KSK1"/>
<name>R0KSK1_NOSB1</name>
<dbReference type="HOGENOM" id="CLU_081098_1_0_1"/>
<evidence type="ECO:0000313" key="6">
    <source>
        <dbReference type="Proteomes" id="UP000016927"/>
    </source>
</evidence>
<dbReference type="Pfam" id="PF04900">
    <property type="entry name" value="Fcf1"/>
    <property type="match status" value="1"/>
</dbReference>
<accession>R0KSK1</accession>
<dbReference type="GO" id="GO:0032040">
    <property type="term" value="C:small-subunit processome"/>
    <property type="evidence" value="ECO:0007669"/>
    <property type="project" value="InterPro"/>
</dbReference>
<dbReference type="InterPro" id="IPR029060">
    <property type="entry name" value="PIN-like_dom_sf"/>
</dbReference>
<dbReference type="OMA" id="PECVFAE"/>
<dbReference type="CDD" id="cd09864">
    <property type="entry name" value="PIN_Fcf1-like"/>
    <property type="match status" value="1"/>
</dbReference>
<keyword evidence="2" id="KW-0690">Ribosome biogenesis</keyword>
<comment type="subcellular location">
    <subcellularLocation>
        <location evidence="1">Nucleus</location>
        <location evidence="1">Nucleolus</location>
    </subcellularLocation>
</comment>
<dbReference type="GO" id="GO:0006364">
    <property type="term" value="P:rRNA processing"/>
    <property type="evidence" value="ECO:0007669"/>
    <property type="project" value="UniProtKB-KW"/>
</dbReference>
<evidence type="ECO:0000256" key="2">
    <source>
        <dbReference type="ARBA" id="ARBA00022517"/>
    </source>
</evidence>
<evidence type="ECO:0000256" key="1">
    <source>
        <dbReference type="ARBA" id="ARBA00004604"/>
    </source>
</evidence>
<dbReference type="PANTHER" id="PTHR12416">
    <property type="entry name" value="RRNA-PROCESSING PROTEIN UTP23 HOMOLOG"/>
    <property type="match status" value="1"/>
</dbReference>
<keyword evidence="3" id="KW-0698">rRNA processing</keyword>
<dbReference type="OrthoDB" id="76105at2759"/>
<keyword evidence="6" id="KW-1185">Reference proteome</keyword>
<gene>
    <name evidence="5" type="primary">FCF1</name>
    <name evidence="5" type="ORF">NBO_60g0002</name>
</gene>
<dbReference type="EMBL" id="KB908968">
    <property type="protein sequence ID" value="EOB13746.1"/>
    <property type="molecule type" value="Genomic_DNA"/>
</dbReference>
<evidence type="ECO:0000256" key="4">
    <source>
        <dbReference type="ARBA" id="ARBA00023242"/>
    </source>
</evidence>
<dbReference type="STRING" id="578461.R0KSK1"/>
<evidence type="ECO:0000313" key="5">
    <source>
        <dbReference type="EMBL" id="EOB13746.1"/>
    </source>
</evidence>
<dbReference type="SUPFAM" id="SSF88723">
    <property type="entry name" value="PIN domain-like"/>
    <property type="match status" value="1"/>
</dbReference>
<keyword evidence="4" id="KW-0539">Nucleus</keyword>
<proteinExistence type="predicted"/>
<dbReference type="Gene3D" id="3.40.50.1010">
    <property type="entry name" value="5'-nuclease"/>
    <property type="match status" value="1"/>
</dbReference>
<protein>
    <submittedName>
        <fullName evidence="5">rRNA-processing protein FCF1</fullName>
    </submittedName>
</protein>
<evidence type="ECO:0000256" key="3">
    <source>
        <dbReference type="ARBA" id="ARBA00022552"/>
    </source>
</evidence>